<dbReference type="PROSITE" id="PS50005">
    <property type="entry name" value="TPR"/>
    <property type="match status" value="1"/>
</dbReference>
<gene>
    <name evidence="7" type="ORF">NQ318_022126</name>
</gene>
<sequence length="350" mass="40019">MSVREPIKLKDLLEEGAVFNVNLDKPDVEDDPAEDLEYKETLSNFANFQVMGEDLQDEDTYIEGQPFEIISGKMENVAEGNVKKRVIREGYGDKPPDKSIVRVHYNAYIEYNAEPFDSTYARKRPHQFVINSGDVIIGLDIAVQSMRLNEKSQFLIQPAFAYGKLGCLHRVPAEAEVLFEIELIEIINAGAATTFQNLPAEKQKQFSFVYDYCLALCAKGKDLFGKNTLAAIKEYNTAVSKLEMAHMEDYNDECKQQELLLRLYTNLLVCYTKIEEPKKACTNFNKINELLRGTDIKISAKCYYNNAKCLRMLGEYNLAKKRLDKAYKLEPKNPDILAEMVVLENEQKKL</sequence>
<dbReference type="PROSITE" id="PS50059">
    <property type="entry name" value="FKBP_PPIASE"/>
    <property type="match status" value="1"/>
</dbReference>
<dbReference type="InterPro" id="IPR001179">
    <property type="entry name" value="PPIase_FKBP_dom"/>
</dbReference>
<dbReference type="AlphaFoldDB" id="A0AAV8Z6E3"/>
<protein>
    <recommendedName>
        <fullName evidence="4">peptidylprolyl isomerase</fullName>
        <ecNumber evidence="4">5.2.1.8</ecNumber>
    </recommendedName>
</protein>
<dbReference type="GO" id="GO:0005737">
    <property type="term" value="C:cytoplasm"/>
    <property type="evidence" value="ECO:0007669"/>
    <property type="project" value="TreeGrafter"/>
</dbReference>
<evidence type="ECO:0000259" key="6">
    <source>
        <dbReference type="PROSITE" id="PS50059"/>
    </source>
</evidence>
<dbReference type="Gene3D" id="1.25.40.10">
    <property type="entry name" value="Tetratricopeptide repeat domain"/>
    <property type="match status" value="1"/>
</dbReference>
<comment type="catalytic activity">
    <reaction evidence="4">
        <text>[protein]-peptidylproline (omega=180) = [protein]-peptidylproline (omega=0)</text>
        <dbReference type="Rhea" id="RHEA:16237"/>
        <dbReference type="Rhea" id="RHEA-COMP:10747"/>
        <dbReference type="Rhea" id="RHEA-COMP:10748"/>
        <dbReference type="ChEBI" id="CHEBI:83833"/>
        <dbReference type="ChEBI" id="CHEBI:83834"/>
        <dbReference type="EC" id="5.2.1.8"/>
    </reaction>
</comment>
<organism evidence="7 8">
    <name type="scientific">Aromia moschata</name>
    <dbReference type="NCBI Taxonomy" id="1265417"/>
    <lineage>
        <taxon>Eukaryota</taxon>
        <taxon>Metazoa</taxon>
        <taxon>Ecdysozoa</taxon>
        <taxon>Arthropoda</taxon>
        <taxon>Hexapoda</taxon>
        <taxon>Insecta</taxon>
        <taxon>Pterygota</taxon>
        <taxon>Neoptera</taxon>
        <taxon>Endopterygota</taxon>
        <taxon>Coleoptera</taxon>
        <taxon>Polyphaga</taxon>
        <taxon>Cucujiformia</taxon>
        <taxon>Chrysomeloidea</taxon>
        <taxon>Cerambycidae</taxon>
        <taxon>Cerambycinae</taxon>
        <taxon>Callichromatini</taxon>
        <taxon>Aromia</taxon>
    </lineage>
</organism>
<accession>A0AAV8Z6E3</accession>
<feature type="repeat" description="TPR" evidence="5">
    <location>
        <begin position="300"/>
        <end position="333"/>
    </location>
</feature>
<keyword evidence="4" id="KW-0413">Isomerase</keyword>
<comment type="caution">
    <text evidence="7">The sequence shown here is derived from an EMBL/GenBank/DDBJ whole genome shotgun (WGS) entry which is preliminary data.</text>
</comment>
<keyword evidence="4" id="KW-0697">Rotamase</keyword>
<dbReference type="InterPro" id="IPR046357">
    <property type="entry name" value="PPIase_dom_sf"/>
</dbReference>
<dbReference type="SUPFAM" id="SSF48452">
    <property type="entry name" value="TPR-like"/>
    <property type="match status" value="1"/>
</dbReference>
<evidence type="ECO:0000313" key="8">
    <source>
        <dbReference type="Proteomes" id="UP001162162"/>
    </source>
</evidence>
<reference evidence="7" key="1">
    <citation type="journal article" date="2023" name="Insect Mol. Biol.">
        <title>Genome sequencing provides insights into the evolution of gene families encoding plant cell wall-degrading enzymes in longhorned beetles.</title>
        <authorList>
            <person name="Shin N.R."/>
            <person name="Okamura Y."/>
            <person name="Kirsch R."/>
            <person name="Pauchet Y."/>
        </authorList>
    </citation>
    <scope>NUCLEOTIDE SEQUENCE</scope>
    <source>
        <strain evidence="7">AMC_N1</strain>
    </source>
</reference>
<evidence type="ECO:0000256" key="4">
    <source>
        <dbReference type="PROSITE-ProRule" id="PRU00277"/>
    </source>
</evidence>
<dbReference type="GO" id="GO:0003755">
    <property type="term" value="F:peptidyl-prolyl cis-trans isomerase activity"/>
    <property type="evidence" value="ECO:0007669"/>
    <property type="project" value="UniProtKB-KW"/>
</dbReference>
<dbReference type="Gene3D" id="3.10.50.40">
    <property type="match status" value="1"/>
</dbReference>
<dbReference type="EMBL" id="JAPWTK010000013">
    <property type="protein sequence ID" value="KAJ8959434.1"/>
    <property type="molecule type" value="Genomic_DNA"/>
</dbReference>
<dbReference type="Pfam" id="PF00254">
    <property type="entry name" value="FKBP_C"/>
    <property type="match status" value="1"/>
</dbReference>
<evidence type="ECO:0000313" key="7">
    <source>
        <dbReference type="EMBL" id="KAJ8959434.1"/>
    </source>
</evidence>
<proteinExistence type="inferred from homology"/>
<dbReference type="SUPFAM" id="SSF54534">
    <property type="entry name" value="FKBP-like"/>
    <property type="match status" value="1"/>
</dbReference>
<name>A0AAV8Z6E3_9CUCU</name>
<dbReference type="GO" id="GO:0034587">
    <property type="term" value="P:piRNA processing"/>
    <property type="evidence" value="ECO:0007669"/>
    <property type="project" value="TreeGrafter"/>
</dbReference>
<dbReference type="PANTHER" id="PTHR46674">
    <property type="entry name" value="INACTIVE PEPTIDYL-PROLYL CIS-TRANS ISOMERASE FKBP6"/>
    <property type="match status" value="1"/>
</dbReference>
<dbReference type="GO" id="GO:0051879">
    <property type="term" value="F:Hsp90 protein binding"/>
    <property type="evidence" value="ECO:0007669"/>
    <property type="project" value="TreeGrafter"/>
</dbReference>
<dbReference type="PANTHER" id="PTHR46674:SF1">
    <property type="entry name" value="INACTIVE PEPTIDYL-PROLYL CIS-TRANS ISOMERASE FKBP6"/>
    <property type="match status" value="1"/>
</dbReference>
<dbReference type="InterPro" id="IPR042282">
    <property type="entry name" value="FKBP6/shu"/>
</dbReference>
<comment type="similarity">
    <text evidence="1">Belongs to the FKBP6 family.</text>
</comment>
<keyword evidence="8" id="KW-1185">Reference proteome</keyword>
<dbReference type="SMART" id="SM00028">
    <property type="entry name" value="TPR"/>
    <property type="match status" value="1"/>
</dbReference>
<evidence type="ECO:0000256" key="3">
    <source>
        <dbReference type="ARBA" id="ARBA00022803"/>
    </source>
</evidence>
<dbReference type="InterPro" id="IPR011990">
    <property type="entry name" value="TPR-like_helical_dom_sf"/>
</dbReference>
<evidence type="ECO:0000256" key="2">
    <source>
        <dbReference type="ARBA" id="ARBA00022737"/>
    </source>
</evidence>
<dbReference type="EC" id="5.2.1.8" evidence="4"/>
<keyword evidence="2" id="KW-0677">Repeat</keyword>
<dbReference type="GO" id="GO:0007283">
    <property type="term" value="P:spermatogenesis"/>
    <property type="evidence" value="ECO:0007669"/>
    <property type="project" value="TreeGrafter"/>
</dbReference>
<dbReference type="Proteomes" id="UP001162162">
    <property type="component" value="Unassembled WGS sequence"/>
</dbReference>
<feature type="domain" description="PPIase FKBP-type" evidence="6">
    <location>
        <begin position="98"/>
        <end position="187"/>
    </location>
</feature>
<dbReference type="InterPro" id="IPR019734">
    <property type="entry name" value="TPR_rpt"/>
</dbReference>
<evidence type="ECO:0000256" key="5">
    <source>
        <dbReference type="PROSITE-ProRule" id="PRU00339"/>
    </source>
</evidence>
<evidence type="ECO:0000256" key="1">
    <source>
        <dbReference type="ARBA" id="ARBA00009648"/>
    </source>
</evidence>
<keyword evidence="3 5" id="KW-0802">TPR repeat</keyword>